<proteinExistence type="predicted"/>
<sequence>MCTCVYASMRAMCNIFILGFMVLTSFSCSEGAFNKEVECTGTVCDWCEH</sequence>
<organism evidence="2 3">
    <name type="scientific">Ceratopteris richardii</name>
    <name type="common">Triangle waterfern</name>
    <dbReference type="NCBI Taxonomy" id="49495"/>
    <lineage>
        <taxon>Eukaryota</taxon>
        <taxon>Viridiplantae</taxon>
        <taxon>Streptophyta</taxon>
        <taxon>Embryophyta</taxon>
        <taxon>Tracheophyta</taxon>
        <taxon>Polypodiopsida</taxon>
        <taxon>Polypodiidae</taxon>
        <taxon>Polypodiales</taxon>
        <taxon>Pteridineae</taxon>
        <taxon>Pteridaceae</taxon>
        <taxon>Parkerioideae</taxon>
        <taxon>Ceratopteris</taxon>
    </lineage>
</organism>
<gene>
    <name evidence="2" type="ORF">KP509_13G031700</name>
</gene>
<dbReference type="AlphaFoldDB" id="A0A8T2THR2"/>
<name>A0A8T2THR2_CERRI</name>
<feature type="chain" id="PRO_5035826654" evidence="1">
    <location>
        <begin position="28"/>
        <end position="49"/>
    </location>
</feature>
<dbReference type="EMBL" id="CM035418">
    <property type="protein sequence ID" value="KAH7420945.1"/>
    <property type="molecule type" value="Genomic_DNA"/>
</dbReference>
<evidence type="ECO:0000313" key="2">
    <source>
        <dbReference type="EMBL" id="KAH7420945.1"/>
    </source>
</evidence>
<dbReference type="Proteomes" id="UP000825935">
    <property type="component" value="Chromosome 13"/>
</dbReference>
<evidence type="ECO:0000313" key="3">
    <source>
        <dbReference type="Proteomes" id="UP000825935"/>
    </source>
</evidence>
<protein>
    <submittedName>
        <fullName evidence="2">Uncharacterized protein</fullName>
    </submittedName>
</protein>
<keyword evidence="3" id="KW-1185">Reference proteome</keyword>
<reference evidence="2" key="1">
    <citation type="submission" date="2021-08" db="EMBL/GenBank/DDBJ databases">
        <title>WGS assembly of Ceratopteris richardii.</title>
        <authorList>
            <person name="Marchant D.B."/>
            <person name="Chen G."/>
            <person name="Jenkins J."/>
            <person name="Shu S."/>
            <person name="Leebens-Mack J."/>
            <person name="Grimwood J."/>
            <person name="Schmutz J."/>
            <person name="Soltis P."/>
            <person name="Soltis D."/>
            <person name="Chen Z.-H."/>
        </authorList>
    </citation>
    <scope>NUCLEOTIDE SEQUENCE</scope>
    <source>
        <strain evidence="2">Whitten #5841</strain>
        <tissue evidence="2">Leaf</tissue>
    </source>
</reference>
<accession>A0A8T2THR2</accession>
<comment type="caution">
    <text evidence="2">The sequence shown here is derived from an EMBL/GenBank/DDBJ whole genome shotgun (WGS) entry which is preliminary data.</text>
</comment>
<feature type="signal peptide" evidence="1">
    <location>
        <begin position="1"/>
        <end position="27"/>
    </location>
</feature>
<keyword evidence="1" id="KW-0732">Signal</keyword>
<evidence type="ECO:0000256" key="1">
    <source>
        <dbReference type="SAM" id="SignalP"/>
    </source>
</evidence>